<reference evidence="3" key="1">
    <citation type="submission" date="2020-08" db="EMBL/GenBank/DDBJ databases">
        <title>Multicomponent nature underlies the extraordinary mechanical properties of spider dragline silk.</title>
        <authorList>
            <person name="Kono N."/>
            <person name="Nakamura H."/>
            <person name="Mori M."/>
            <person name="Yoshida Y."/>
            <person name="Ohtoshi R."/>
            <person name="Malay A.D."/>
            <person name="Moran D.A.P."/>
            <person name="Tomita M."/>
            <person name="Numata K."/>
            <person name="Arakawa K."/>
        </authorList>
    </citation>
    <scope>NUCLEOTIDE SEQUENCE</scope>
</reference>
<dbReference type="PANTHER" id="PTHR46289">
    <property type="entry name" value="52 KDA REPRESSOR OF THE INHIBITOR OF THE PROTEIN KINASE-LIKE PROTEIN-RELATED"/>
    <property type="match status" value="1"/>
</dbReference>
<evidence type="ECO:0000313" key="4">
    <source>
        <dbReference type="Proteomes" id="UP000887013"/>
    </source>
</evidence>
<name>A0A8X6TSP9_NEPPI</name>
<sequence length="348" mass="41011">MLLGSRVLQGPGLFWSTHEKTEHAFVGPLNVQNKGDDSEKGDNEEVQSNNESNPDMESEEDKDEPERFIDFDVEMLNDIALWPVTLTDLMIDYIIRKKPNNIGNIETLKSVYKDRDQVYYRELSYDHFYRKKTNGVKEERNWLEVGQACRQRRRKIIFGETKEGHEFENRENFLVNSFYVICDRTSAELSRRPRIYETVIEHFFVFLDERLPEIKKKAVQKLKGIYKDDIESFIFDDELDQFLLFLKVNKDTMNTPIEIYRVAKEMVSTFPNVEILLKIFLTIPISNASGEISFSILKRVKNYLRSRMGEDKLNSMAILYIEQDVLDQIDTAKIIDQFAQEKSRRKVI</sequence>
<feature type="compositionally biased region" description="Acidic residues" evidence="1">
    <location>
        <begin position="54"/>
        <end position="63"/>
    </location>
</feature>
<dbReference type="InterPro" id="IPR008906">
    <property type="entry name" value="HATC_C_dom"/>
</dbReference>
<dbReference type="AlphaFoldDB" id="A0A8X6TSP9"/>
<feature type="region of interest" description="Disordered" evidence="1">
    <location>
        <begin position="25"/>
        <end position="64"/>
    </location>
</feature>
<dbReference type="GO" id="GO:0046983">
    <property type="term" value="F:protein dimerization activity"/>
    <property type="evidence" value="ECO:0007669"/>
    <property type="project" value="InterPro"/>
</dbReference>
<comment type="caution">
    <text evidence="3">The sequence shown here is derived from an EMBL/GenBank/DDBJ whole genome shotgun (WGS) entry which is preliminary data.</text>
</comment>
<dbReference type="InterPro" id="IPR052958">
    <property type="entry name" value="IFN-induced_PKR_regulator"/>
</dbReference>
<dbReference type="OrthoDB" id="6437574at2759"/>
<proteinExistence type="predicted"/>
<dbReference type="InterPro" id="IPR012337">
    <property type="entry name" value="RNaseH-like_sf"/>
</dbReference>
<organism evidence="3 4">
    <name type="scientific">Nephila pilipes</name>
    <name type="common">Giant wood spider</name>
    <name type="synonym">Nephila maculata</name>
    <dbReference type="NCBI Taxonomy" id="299642"/>
    <lineage>
        <taxon>Eukaryota</taxon>
        <taxon>Metazoa</taxon>
        <taxon>Ecdysozoa</taxon>
        <taxon>Arthropoda</taxon>
        <taxon>Chelicerata</taxon>
        <taxon>Arachnida</taxon>
        <taxon>Araneae</taxon>
        <taxon>Araneomorphae</taxon>
        <taxon>Entelegynae</taxon>
        <taxon>Araneoidea</taxon>
        <taxon>Nephilidae</taxon>
        <taxon>Nephila</taxon>
    </lineage>
</organism>
<dbReference type="EMBL" id="BMAW01017041">
    <property type="protein sequence ID" value="GFT51899.1"/>
    <property type="molecule type" value="Genomic_DNA"/>
</dbReference>
<accession>A0A8X6TSP9</accession>
<keyword evidence="4" id="KW-1185">Reference proteome</keyword>
<gene>
    <name evidence="3" type="primary">ZMYM1_18</name>
    <name evidence="3" type="ORF">NPIL_541641</name>
</gene>
<dbReference type="Pfam" id="PF05699">
    <property type="entry name" value="Dimer_Tnp_hAT"/>
    <property type="match status" value="1"/>
</dbReference>
<evidence type="ECO:0000313" key="3">
    <source>
        <dbReference type="EMBL" id="GFT51899.1"/>
    </source>
</evidence>
<feature type="domain" description="HAT C-terminal dimerisation" evidence="2">
    <location>
        <begin position="238"/>
        <end position="324"/>
    </location>
</feature>
<dbReference type="PANTHER" id="PTHR46289:SF14">
    <property type="entry name" value="DUF4371 DOMAIN-CONTAINING PROTEIN"/>
    <property type="match status" value="1"/>
</dbReference>
<dbReference type="SUPFAM" id="SSF53098">
    <property type="entry name" value="Ribonuclease H-like"/>
    <property type="match status" value="1"/>
</dbReference>
<evidence type="ECO:0000259" key="2">
    <source>
        <dbReference type="Pfam" id="PF05699"/>
    </source>
</evidence>
<feature type="compositionally biased region" description="Basic and acidic residues" evidence="1">
    <location>
        <begin position="34"/>
        <end position="43"/>
    </location>
</feature>
<evidence type="ECO:0000256" key="1">
    <source>
        <dbReference type="SAM" id="MobiDB-lite"/>
    </source>
</evidence>
<protein>
    <submittedName>
        <fullName evidence="3">Zinc finger MYM-type protein 1</fullName>
    </submittedName>
</protein>
<dbReference type="Proteomes" id="UP000887013">
    <property type="component" value="Unassembled WGS sequence"/>
</dbReference>